<feature type="compositionally biased region" description="Polar residues" evidence="11">
    <location>
        <begin position="786"/>
        <end position="803"/>
    </location>
</feature>
<dbReference type="Gene3D" id="1.20.1270.60">
    <property type="entry name" value="Arfaptin homology (AH) domain/BAR domain"/>
    <property type="match status" value="1"/>
</dbReference>
<dbReference type="SUPFAM" id="SSF50044">
    <property type="entry name" value="SH3-domain"/>
    <property type="match status" value="1"/>
</dbReference>
<dbReference type="InterPro" id="IPR037278">
    <property type="entry name" value="ARFGAP/RecO"/>
</dbReference>
<dbReference type="InterPro" id="IPR001452">
    <property type="entry name" value="SH3_domain"/>
</dbReference>
<dbReference type="PROSITE" id="PS50115">
    <property type="entry name" value="ARFGAP"/>
    <property type="match status" value="1"/>
</dbReference>
<dbReference type="SMART" id="SM00233">
    <property type="entry name" value="PH"/>
    <property type="match status" value="1"/>
</dbReference>
<dbReference type="Pfam" id="PF01412">
    <property type="entry name" value="ArfGap"/>
    <property type="match status" value="1"/>
</dbReference>
<evidence type="ECO:0000256" key="1">
    <source>
        <dbReference type="ARBA" id="ARBA00004496"/>
    </source>
</evidence>
<dbReference type="GO" id="GO:0008270">
    <property type="term" value="F:zinc ion binding"/>
    <property type="evidence" value="ECO:0007669"/>
    <property type="project" value="UniProtKB-KW"/>
</dbReference>
<evidence type="ECO:0000256" key="6">
    <source>
        <dbReference type="ARBA" id="ARBA00022833"/>
    </source>
</evidence>
<evidence type="ECO:0000259" key="13">
    <source>
        <dbReference type="PROSITE" id="PS50003"/>
    </source>
</evidence>
<organism evidence="15">
    <name type="scientific">Scylla olivacea</name>
    <name type="common">Orange mud crab</name>
    <name type="synonym">Cancer olivacea</name>
    <dbReference type="NCBI Taxonomy" id="85551"/>
    <lineage>
        <taxon>Eukaryota</taxon>
        <taxon>Metazoa</taxon>
        <taxon>Ecdysozoa</taxon>
        <taxon>Arthropoda</taxon>
        <taxon>Crustacea</taxon>
        <taxon>Multicrustacea</taxon>
        <taxon>Malacostraca</taxon>
        <taxon>Eumalacostraca</taxon>
        <taxon>Eucarida</taxon>
        <taxon>Decapoda</taxon>
        <taxon>Pleocyemata</taxon>
        <taxon>Brachyura</taxon>
        <taxon>Eubrachyura</taxon>
        <taxon>Portunoidea</taxon>
        <taxon>Portunidae</taxon>
        <taxon>Portuninae</taxon>
        <taxon>Scylla</taxon>
    </lineage>
</organism>
<dbReference type="InterPro" id="IPR001164">
    <property type="entry name" value="ArfGAP_dom"/>
</dbReference>
<dbReference type="SMART" id="SM00105">
    <property type="entry name" value="ArfGap"/>
    <property type="match status" value="1"/>
</dbReference>
<keyword evidence="7 8" id="KW-0040">ANK repeat</keyword>
<keyword evidence="10" id="KW-0863">Zinc-finger</keyword>
<dbReference type="GO" id="GO:0005737">
    <property type="term" value="C:cytoplasm"/>
    <property type="evidence" value="ECO:0007669"/>
    <property type="project" value="UniProtKB-SubCell"/>
</dbReference>
<feature type="domain" description="SH3" evidence="12">
    <location>
        <begin position="934"/>
        <end position="998"/>
    </location>
</feature>
<dbReference type="InterPro" id="IPR002110">
    <property type="entry name" value="Ankyrin_rpt"/>
</dbReference>
<dbReference type="FunFam" id="1.25.40.20:FF:000006">
    <property type="entry name" value="Arf-GAP with SH3 domain, ANK repeat and PH domain-containing protein 2"/>
    <property type="match status" value="1"/>
</dbReference>
<dbReference type="Pfam" id="PF12796">
    <property type="entry name" value="Ank_2"/>
    <property type="match status" value="1"/>
</dbReference>
<evidence type="ECO:0000256" key="3">
    <source>
        <dbReference type="ARBA" id="ARBA00022490"/>
    </source>
</evidence>
<dbReference type="InterPro" id="IPR036770">
    <property type="entry name" value="Ankyrin_rpt-contain_sf"/>
</dbReference>
<evidence type="ECO:0000256" key="9">
    <source>
        <dbReference type="PROSITE-ProRule" id="PRU00192"/>
    </source>
</evidence>
<evidence type="ECO:0000256" key="4">
    <source>
        <dbReference type="ARBA" id="ARBA00022723"/>
    </source>
</evidence>
<dbReference type="SUPFAM" id="SSF50729">
    <property type="entry name" value="PH domain-like"/>
    <property type="match status" value="1"/>
</dbReference>
<keyword evidence="6" id="KW-0862">Zinc</keyword>
<dbReference type="InterPro" id="IPR036028">
    <property type="entry name" value="SH3-like_dom_sf"/>
</dbReference>
<dbReference type="PRINTS" id="PR00452">
    <property type="entry name" value="SH3DOMAIN"/>
</dbReference>
<dbReference type="Gene3D" id="1.10.220.150">
    <property type="entry name" value="Arf GTPase activating protein"/>
    <property type="match status" value="1"/>
</dbReference>
<reference evidence="15" key="1">
    <citation type="submission" date="2015-09" db="EMBL/GenBank/DDBJ databases">
        <title>Scylla olivacea transcriptome.</title>
        <authorList>
            <person name="Ikhwanuddin M."/>
        </authorList>
    </citation>
    <scope>NUCLEOTIDE SEQUENCE</scope>
</reference>
<dbReference type="Gene3D" id="2.30.30.40">
    <property type="entry name" value="SH3 Domains"/>
    <property type="match status" value="1"/>
</dbReference>
<dbReference type="PANTHER" id="PTHR45854:SF3">
    <property type="entry name" value="ARFGAP WITH SH3 DOMAIN, ANK REPEAT AND PH DOMAIN-CONTAINING PROTEIN"/>
    <property type="match status" value="1"/>
</dbReference>
<dbReference type="Pfam" id="PF00169">
    <property type="entry name" value="PH"/>
    <property type="match status" value="1"/>
</dbReference>
<dbReference type="EMBL" id="GDRN01092805">
    <property type="protein sequence ID" value="JAI60040.1"/>
    <property type="molecule type" value="Transcribed_RNA"/>
</dbReference>
<evidence type="ECO:0000259" key="14">
    <source>
        <dbReference type="PROSITE" id="PS50115"/>
    </source>
</evidence>
<dbReference type="AlphaFoldDB" id="A0A0N7ZAX2"/>
<evidence type="ECO:0000256" key="10">
    <source>
        <dbReference type="PROSITE-ProRule" id="PRU00288"/>
    </source>
</evidence>
<protein>
    <recommendedName>
        <fullName evidence="16">ArfGAP with SH3 domain, ANK repeat and PH domain-containing protein</fullName>
    </recommendedName>
</protein>
<dbReference type="InterPro" id="IPR043593">
    <property type="entry name" value="ASAP"/>
</dbReference>
<dbReference type="PROSITE" id="PS50297">
    <property type="entry name" value="ANK_REP_REGION"/>
    <property type="match status" value="1"/>
</dbReference>
<keyword evidence="2 9" id="KW-0728">SH3 domain</keyword>
<sequence>MPEFISVNDYISEVKDDISSPPTSNFVSKMPLCRQTVNELEEGLDRDREGLAKMKKVVKAMHSTGQDFVASEVDMSDALRKLGDTGGRPEDKALSEAFHKFAVVIREHSQLLQQLITNQKNNLLPPLSSVLKGDLKGVKGDLKQPFEKAAKVYDTRFSKIEKDMKQQAKEAGFFKHEVDAAEIAEEMSKERKMFQLQMCDYLIKVNEIKTKKGVEFLQKLVEYYHAYCKYFEEGMKTWAYFGSYVSELSEKLRDMRHRQEEEKRHLLDTRKMISNSLNAEVKPEAGVAPPVYHLHRAQGNKIHGTTKSGYLSKKSEGKMRKVWQRRRCDIRDSVLFIRHSDETKPPVTVPLLTCQVKRVGDDGRYFDLVSYNRTYHLMAEDDVEADAWVSVLLNSKEGALQKALCDDAPGPSPPDSGFRELQQRIISYVRGLPGNTLCCDCGGTNDVTWLSTNYGVMVCIECSGIHRDLGVHISRIQSLTLDKVGTAQLLLARHMTNKSFNEVTEATAPRKPEPTSTMDERREFIQSKYVRRAFVQPTTATPEELQDQLREVIINNDLSGLLRVYFQGGDLGLPLTALKECALHVAIFQENGTSLPLVDFLVQNSRSLDRQTVEGNTPLHYCVIHNKPECMRLLLRVGANPSIENNNGKTPLDIANERNCRLLEDMLNQAQQQRKSMFENVEYEWNLSDDNCTDMSDDEEIIKPNGMATPEKVGRSRLVSLPGSGSPICQHGSDHHTSSEDHSHSEYRSRCYRAQPPPPPPVSSNPTLPRSMTEKRPAPKPPAGVSHNSSFYLPHYSSHSRTPSDPMLGPPTYHPGLTHNNNNGGGGGSLGGIGHKRSPSTDSSNSVFFPQPSSSSNNTTTSSGTTRFSLSHNLPPEATSGSASDGRPLDTDTSPSSSPQESPNTFINGRSTESLSSLVSDDPQPPPRRRMGSLRHRRCQALYDCDADLDDELSFKEGEIIIVLQAETEDGDWMEGEIEGDPKRRGKVPINFVHMLTD</sequence>
<dbReference type="SUPFAM" id="SSF48403">
    <property type="entry name" value="Ankyrin repeat"/>
    <property type="match status" value="1"/>
</dbReference>
<dbReference type="InterPro" id="IPR011993">
    <property type="entry name" value="PH-like_dom_sf"/>
</dbReference>
<dbReference type="SUPFAM" id="SSF103657">
    <property type="entry name" value="BAR/IMD domain-like"/>
    <property type="match status" value="1"/>
</dbReference>
<dbReference type="Pfam" id="PF16746">
    <property type="entry name" value="BAR_3"/>
    <property type="match status" value="1"/>
</dbReference>
<dbReference type="Gene3D" id="1.25.40.950">
    <property type="match status" value="1"/>
</dbReference>
<evidence type="ECO:0008006" key="16">
    <source>
        <dbReference type="Google" id="ProtNLM"/>
    </source>
</evidence>
<keyword evidence="5" id="KW-0677">Repeat</keyword>
<dbReference type="GO" id="GO:0005096">
    <property type="term" value="F:GTPase activator activity"/>
    <property type="evidence" value="ECO:0007669"/>
    <property type="project" value="InterPro"/>
</dbReference>
<keyword evidence="4" id="KW-0479">Metal-binding</keyword>
<dbReference type="InterPro" id="IPR038508">
    <property type="entry name" value="ArfGAP_dom_sf"/>
</dbReference>
<evidence type="ECO:0000313" key="15">
    <source>
        <dbReference type="EMBL" id="JAI60040.1"/>
    </source>
</evidence>
<dbReference type="InterPro" id="IPR001849">
    <property type="entry name" value="PH_domain"/>
</dbReference>
<dbReference type="CDD" id="cd07604">
    <property type="entry name" value="BAR_ASAPs"/>
    <property type="match status" value="1"/>
</dbReference>
<evidence type="ECO:0000256" key="7">
    <source>
        <dbReference type="ARBA" id="ARBA00023043"/>
    </source>
</evidence>
<evidence type="ECO:0000256" key="5">
    <source>
        <dbReference type="ARBA" id="ARBA00022737"/>
    </source>
</evidence>
<dbReference type="CDD" id="cd08834">
    <property type="entry name" value="ArfGap_ASAP"/>
    <property type="match status" value="1"/>
</dbReference>
<accession>A0A0N7ZAX2</accession>
<dbReference type="Gene3D" id="1.25.40.20">
    <property type="entry name" value="Ankyrin repeat-containing domain"/>
    <property type="match status" value="1"/>
</dbReference>
<dbReference type="PROSITE" id="PS50003">
    <property type="entry name" value="PH_DOMAIN"/>
    <property type="match status" value="1"/>
</dbReference>
<feature type="compositionally biased region" description="Low complexity" evidence="11">
    <location>
        <begin position="843"/>
        <end position="871"/>
    </location>
</feature>
<dbReference type="PANTHER" id="PTHR45854">
    <property type="entry name" value="ASAP FAMILY MEMBER"/>
    <property type="match status" value="1"/>
</dbReference>
<evidence type="ECO:0000256" key="2">
    <source>
        <dbReference type="ARBA" id="ARBA00022443"/>
    </source>
</evidence>
<dbReference type="InterPro" id="IPR037844">
    <property type="entry name" value="PH_ASAP"/>
</dbReference>
<feature type="domain" description="PH" evidence="13">
    <location>
        <begin position="304"/>
        <end position="397"/>
    </location>
</feature>
<comment type="subcellular location">
    <subcellularLocation>
        <location evidence="1">Cytoplasm</location>
    </subcellularLocation>
</comment>
<feature type="compositionally biased region" description="Gly residues" evidence="11">
    <location>
        <begin position="823"/>
        <end position="833"/>
    </location>
</feature>
<dbReference type="CDD" id="cd13251">
    <property type="entry name" value="PH_ASAP"/>
    <property type="match status" value="1"/>
</dbReference>
<feature type="compositionally biased region" description="Polar residues" evidence="11">
    <location>
        <begin position="904"/>
        <end position="919"/>
    </location>
</feature>
<dbReference type="PRINTS" id="PR00405">
    <property type="entry name" value="REVINTRACTNG"/>
</dbReference>
<feature type="region of interest" description="Disordered" evidence="11">
    <location>
        <begin position="692"/>
        <end position="934"/>
    </location>
</feature>
<feature type="compositionally biased region" description="Low complexity" evidence="11">
    <location>
        <begin position="894"/>
        <end position="903"/>
    </location>
</feature>
<keyword evidence="3" id="KW-0963">Cytoplasm</keyword>
<dbReference type="SMART" id="SM00326">
    <property type="entry name" value="SH3"/>
    <property type="match status" value="1"/>
</dbReference>
<feature type="compositionally biased region" description="Basic and acidic residues" evidence="11">
    <location>
        <begin position="732"/>
        <end position="749"/>
    </location>
</feature>
<dbReference type="SMART" id="SM00248">
    <property type="entry name" value="ANK"/>
    <property type="match status" value="2"/>
</dbReference>
<dbReference type="Gene3D" id="2.30.29.30">
    <property type="entry name" value="Pleckstrin-homology domain (PH domain)/Phosphotyrosine-binding domain (PTB)"/>
    <property type="match status" value="1"/>
</dbReference>
<dbReference type="SUPFAM" id="SSF57863">
    <property type="entry name" value="ArfGap/RecO-like zinc finger"/>
    <property type="match status" value="1"/>
</dbReference>
<proteinExistence type="predicted"/>
<dbReference type="PROSITE" id="PS50002">
    <property type="entry name" value="SH3"/>
    <property type="match status" value="1"/>
</dbReference>
<dbReference type="FunFam" id="2.30.29.30:FF:000322">
    <property type="entry name" value="Uncharacterized protein, isoform B"/>
    <property type="match status" value="1"/>
</dbReference>
<evidence type="ECO:0000256" key="8">
    <source>
        <dbReference type="PROSITE-ProRule" id="PRU00023"/>
    </source>
</evidence>
<name>A0A0N7ZAX2_SCYOL</name>
<dbReference type="InterPro" id="IPR027267">
    <property type="entry name" value="AH/BAR_dom_sf"/>
</dbReference>
<feature type="repeat" description="ANK" evidence="8">
    <location>
        <begin position="614"/>
        <end position="646"/>
    </location>
</feature>
<evidence type="ECO:0000259" key="12">
    <source>
        <dbReference type="PROSITE" id="PS50002"/>
    </source>
</evidence>
<dbReference type="InterPro" id="IPR004148">
    <property type="entry name" value="BAR_dom"/>
</dbReference>
<feature type="domain" description="Arf-GAP" evidence="14">
    <location>
        <begin position="423"/>
        <end position="542"/>
    </location>
</feature>
<dbReference type="Pfam" id="PF14604">
    <property type="entry name" value="SH3_9"/>
    <property type="match status" value="1"/>
</dbReference>
<evidence type="ECO:0000256" key="11">
    <source>
        <dbReference type="SAM" id="MobiDB-lite"/>
    </source>
</evidence>
<dbReference type="PROSITE" id="PS50088">
    <property type="entry name" value="ANK_REPEAT"/>
    <property type="match status" value="1"/>
</dbReference>